<feature type="compositionally biased region" description="Polar residues" evidence="3">
    <location>
        <begin position="104"/>
        <end position="114"/>
    </location>
</feature>
<dbReference type="RefSeq" id="XP_012939743.1">
    <property type="nucleotide sequence ID" value="XM_013084289.1"/>
</dbReference>
<evidence type="ECO:0000259" key="5">
    <source>
        <dbReference type="Pfam" id="PF00685"/>
    </source>
</evidence>
<dbReference type="SUPFAM" id="SSF52540">
    <property type="entry name" value="P-loop containing nucleoside triphosphate hydrolases"/>
    <property type="match status" value="1"/>
</dbReference>
<feature type="compositionally biased region" description="Polar residues" evidence="3">
    <location>
        <begin position="147"/>
        <end position="156"/>
    </location>
</feature>
<dbReference type="Pfam" id="PF00685">
    <property type="entry name" value="Sulfotransfer_1"/>
    <property type="match status" value="1"/>
</dbReference>
<dbReference type="Proteomes" id="UP000694888">
    <property type="component" value="Unplaced"/>
</dbReference>
<accession>A0ABM1A2W7</accession>
<keyword evidence="4" id="KW-1133">Transmembrane helix</keyword>
<evidence type="ECO:0000256" key="4">
    <source>
        <dbReference type="SAM" id="Phobius"/>
    </source>
</evidence>
<dbReference type="InterPro" id="IPR037359">
    <property type="entry name" value="NST/OST"/>
</dbReference>
<evidence type="ECO:0000313" key="6">
    <source>
        <dbReference type="Proteomes" id="UP000694888"/>
    </source>
</evidence>
<dbReference type="Gene3D" id="3.40.50.300">
    <property type="entry name" value="P-loop containing nucleotide triphosphate hydrolases"/>
    <property type="match status" value="1"/>
</dbReference>
<evidence type="ECO:0000256" key="2">
    <source>
        <dbReference type="ARBA" id="ARBA00023180"/>
    </source>
</evidence>
<keyword evidence="1" id="KW-0808">Transferase</keyword>
<evidence type="ECO:0000313" key="7">
    <source>
        <dbReference type="RefSeq" id="XP_012939743.1"/>
    </source>
</evidence>
<feature type="region of interest" description="Disordered" evidence="3">
    <location>
        <begin position="104"/>
        <end position="156"/>
    </location>
</feature>
<sequence>MQRAPGMSLIRKVPGSSLWRDKTTLTRLFLAWSCVLLVTYISYTYSPKYRRNRVELGQGQAPRELGQGRVMVGKRSVLRAPVIHNVGESEAVLSRHIAHRSFTSHEAQGSNWSSGKPDEATVDELNPSPQAKTSGSLLNISEGREPTSVSATGRKQQQEWGARSVYGNLMGALWRRLGLNGSRETRGKLSQAWPSPADLWDGDVTDTLLPPKQGGKTARQTQRIEPKHPAELRKKNRHWTIEYAGQFSPALFSPPKGEYPFQRFPKAIIIGVGKCGTRALIEFLKMSPYIVAANSELHFFDLDVNFEKGHDWYRSQMPLSYSNQITIEKTPMYFWSPRAVEEIYKLNRTIRLIVIVRDPVTRVISQAVRLQGTQSDIRNVYLSRDQGDPRVNNGSRTVDWGIYVKYLRMWLSRFSLSQIHIVESSDLKKHPVQELQKLEKFLGVPPTLTAGNVFLNRTSGLYCMVPFFPPQVTCLPPGKNKVHPQLPPRDQKLLYDFYQEHNERLFSLLHRRFPWQPAH</sequence>
<evidence type="ECO:0000256" key="3">
    <source>
        <dbReference type="SAM" id="MobiDB-lite"/>
    </source>
</evidence>
<reference evidence="7" key="1">
    <citation type="submission" date="2025-08" db="UniProtKB">
        <authorList>
            <consortium name="RefSeq"/>
        </authorList>
    </citation>
    <scope>IDENTIFICATION</scope>
</reference>
<dbReference type="PANTHER" id="PTHR10605">
    <property type="entry name" value="HEPARAN SULFATE SULFOTRANSFERASE"/>
    <property type="match status" value="1"/>
</dbReference>
<keyword evidence="2" id="KW-0325">Glycoprotein</keyword>
<keyword evidence="4" id="KW-0472">Membrane</keyword>
<feature type="transmembrane region" description="Helical" evidence="4">
    <location>
        <begin position="24"/>
        <end position="43"/>
    </location>
</feature>
<feature type="domain" description="Sulfotransferase" evidence="5">
    <location>
        <begin position="265"/>
        <end position="447"/>
    </location>
</feature>
<dbReference type="InterPro" id="IPR027417">
    <property type="entry name" value="P-loop_NTPase"/>
</dbReference>
<keyword evidence="4" id="KW-0812">Transmembrane</keyword>
<organism evidence="6 7">
    <name type="scientific">Aplysia californica</name>
    <name type="common">California sea hare</name>
    <dbReference type="NCBI Taxonomy" id="6500"/>
    <lineage>
        <taxon>Eukaryota</taxon>
        <taxon>Metazoa</taxon>
        <taxon>Spiralia</taxon>
        <taxon>Lophotrochozoa</taxon>
        <taxon>Mollusca</taxon>
        <taxon>Gastropoda</taxon>
        <taxon>Heterobranchia</taxon>
        <taxon>Euthyneura</taxon>
        <taxon>Tectipleura</taxon>
        <taxon>Aplysiida</taxon>
        <taxon>Aplysioidea</taxon>
        <taxon>Aplysiidae</taxon>
        <taxon>Aplysia</taxon>
    </lineage>
</organism>
<proteinExistence type="predicted"/>
<evidence type="ECO:0000256" key="1">
    <source>
        <dbReference type="ARBA" id="ARBA00022679"/>
    </source>
</evidence>
<protein>
    <submittedName>
        <fullName evidence="7">Heparan sulfate glucosamine 3-O-sulfotransferase 1</fullName>
    </submittedName>
</protein>
<dbReference type="InterPro" id="IPR000863">
    <property type="entry name" value="Sulfotransferase_dom"/>
</dbReference>
<name>A0ABM1A2W7_APLCA</name>
<gene>
    <name evidence="7" type="primary">LOC101847736</name>
</gene>
<dbReference type="GeneID" id="101847736"/>
<keyword evidence="6" id="KW-1185">Reference proteome</keyword>
<feature type="compositionally biased region" description="Polar residues" evidence="3">
    <location>
        <begin position="127"/>
        <end position="139"/>
    </location>
</feature>
<dbReference type="PANTHER" id="PTHR10605:SF65">
    <property type="entry name" value="GH20068P"/>
    <property type="match status" value="1"/>
</dbReference>